<name>A0A9P8V6U3_9PEZI</name>
<evidence type="ECO:0000313" key="2">
    <source>
        <dbReference type="EMBL" id="KAH6677845.1"/>
    </source>
</evidence>
<keyword evidence="3" id="KW-1185">Reference proteome</keyword>
<evidence type="ECO:0000313" key="3">
    <source>
        <dbReference type="Proteomes" id="UP000770015"/>
    </source>
</evidence>
<dbReference type="Proteomes" id="UP000770015">
    <property type="component" value="Unassembled WGS sequence"/>
</dbReference>
<comment type="caution">
    <text evidence="2">The sequence shown here is derived from an EMBL/GenBank/DDBJ whole genome shotgun (WGS) entry which is preliminary data.</text>
</comment>
<gene>
    <name evidence="2" type="ORF">F5X68DRAFT_36574</name>
</gene>
<accession>A0A9P8V6U3</accession>
<sequence length="229" mass="24749">MTPTLLGAGHIQLSAHSSLRSAPLDTTTDSRKRDGLVQATSSQSTHVLTSAAVASESDGTRDAWSLVPGISQSLKAISDQYHATVPVIAATAHTTCTSRFPSPQSMEGRSTTARRAHMFGFIPDGDRAWWQSGANPVPAPLARAYMKEVRFWVGFCPRWSACIRTPPQPPRAHRSTGYSPSRRDVLGLALENATAKKVMLGSPETSCHDGCSRRRSQPRQPQTVVLFGV</sequence>
<reference evidence="2" key="1">
    <citation type="journal article" date="2021" name="Nat. Commun.">
        <title>Genetic determinants of endophytism in the Arabidopsis root mycobiome.</title>
        <authorList>
            <person name="Mesny F."/>
            <person name="Miyauchi S."/>
            <person name="Thiergart T."/>
            <person name="Pickel B."/>
            <person name="Atanasova L."/>
            <person name="Karlsson M."/>
            <person name="Huettel B."/>
            <person name="Barry K.W."/>
            <person name="Haridas S."/>
            <person name="Chen C."/>
            <person name="Bauer D."/>
            <person name="Andreopoulos W."/>
            <person name="Pangilinan J."/>
            <person name="LaButti K."/>
            <person name="Riley R."/>
            <person name="Lipzen A."/>
            <person name="Clum A."/>
            <person name="Drula E."/>
            <person name="Henrissat B."/>
            <person name="Kohler A."/>
            <person name="Grigoriev I.V."/>
            <person name="Martin F.M."/>
            <person name="Hacquard S."/>
        </authorList>
    </citation>
    <scope>NUCLEOTIDE SEQUENCE</scope>
    <source>
        <strain evidence="2">MPI-SDFR-AT-0117</strain>
    </source>
</reference>
<feature type="compositionally biased region" description="Polar residues" evidence="1">
    <location>
        <begin position="17"/>
        <end position="27"/>
    </location>
</feature>
<feature type="region of interest" description="Disordered" evidence="1">
    <location>
        <begin position="17"/>
        <end position="42"/>
    </location>
</feature>
<dbReference type="AlphaFoldDB" id="A0A9P8V6U3"/>
<proteinExistence type="predicted"/>
<protein>
    <submittedName>
        <fullName evidence="2">Uncharacterized protein</fullName>
    </submittedName>
</protein>
<dbReference type="EMBL" id="JAGSXJ010000022">
    <property type="protein sequence ID" value="KAH6677845.1"/>
    <property type="molecule type" value="Genomic_DNA"/>
</dbReference>
<evidence type="ECO:0000256" key="1">
    <source>
        <dbReference type="SAM" id="MobiDB-lite"/>
    </source>
</evidence>
<organism evidence="2 3">
    <name type="scientific">Plectosphaerella plurivora</name>
    <dbReference type="NCBI Taxonomy" id="936078"/>
    <lineage>
        <taxon>Eukaryota</taxon>
        <taxon>Fungi</taxon>
        <taxon>Dikarya</taxon>
        <taxon>Ascomycota</taxon>
        <taxon>Pezizomycotina</taxon>
        <taxon>Sordariomycetes</taxon>
        <taxon>Hypocreomycetidae</taxon>
        <taxon>Glomerellales</taxon>
        <taxon>Plectosphaerellaceae</taxon>
        <taxon>Plectosphaerella</taxon>
    </lineage>
</organism>